<dbReference type="EMBL" id="JAOTOJ010000002">
    <property type="protein sequence ID" value="KAK9407460.1"/>
    <property type="molecule type" value="Genomic_DNA"/>
</dbReference>
<dbReference type="AlphaFoldDB" id="A0AAW1C1F2"/>
<proteinExistence type="predicted"/>
<reference evidence="1 2" key="1">
    <citation type="journal article" date="2024" name="Proc. Natl. Acad. Sci. U.S.A.">
        <title>The genetic regulatory architecture and epigenomic basis for age-related changes in rattlesnake venom.</title>
        <authorList>
            <person name="Hogan M.P."/>
            <person name="Holding M.L."/>
            <person name="Nystrom G.S."/>
            <person name="Colston T.J."/>
            <person name="Bartlett D.A."/>
            <person name="Mason A.J."/>
            <person name="Ellsworth S.A."/>
            <person name="Rautsaw R.M."/>
            <person name="Lawrence K.C."/>
            <person name="Strickland J.L."/>
            <person name="He B."/>
            <person name="Fraser P."/>
            <person name="Margres M.J."/>
            <person name="Gilbert D.M."/>
            <person name="Gibbs H.L."/>
            <person name="Parkinson C.L."/>
            <person name="Rokyta D.R."/>
        </authorList>
    </citation>
    <scope>NUCLEOTIDE SEQUENCE [LARGE SCALE GENOMIC DNA]</scope>
    <source>
        <strain evidence="1">DRR0105</strain>
    </source>
</reference>
<protein>
    <submittedName>
        <fullName evidence="1">Uncharacterized protein</fullName>
    </submittedName>
</protein>
<dbReference type="Proteomes" id="UP001474421">
    <property type="component" value="Unassembled WGS sequence"/>
</dbReference>
<evidence type="ECO:0000313" key="1">
    <source>
        <dbReference type="EMBL" id="KAK9407460.1"/>
    </source>
</evidence>
<evidence type="ECO:0000313" key="2">
    <source>
        <dbReference type="Proteomes" id="UP001474421"/>
    </source>
</evidence>
<organism evidence="1 2">
    <name type="scientific">Crotalus adamanteus</name>
    <name type="common">Eastern diamondback rattlesnake</name>
    <dbReference type="NCBI Taxonomy" id="8729"/>
    <lineage>
        <taxon>Eukaryota</taxon>
        <taxon>Metazoa</taxon>
        <taxon>Chordata</taxon>
        <taxon>Craniata</taxon>
        <taxon>Vertebrata</taxon>
        <taxon>Euteleostomi</taxon>
        <taxon>Lepidosauria</taxon>
        <taxon>Squamata</taxon>
        <taxon>Bifurcata</taxon>
        <taxon>Unidentata</taxon>
        <taxon>Episquamata</taxon>
        <taxon>Toxicofera</taxon>
        <taxon>Serpentes</taxon>
        <taxon>Colubroidea</taxon>
        <taxon>Viperidae</taxon>
        <taxon>Crotalinae</taxon>
        <taxon>Crotalus</taxon>
    </lineage>
</organism>
<name>A0AAW1C1F2_CROAD</name>
<sequence length="70" mass="7749">MFLLGRQAVWGRRTSWAAFPSRTRILRLLGASREKAKKNKLGFSDQMTAGEQRLGGAEKVLLSGKSFPAL</sequence>
<comment type="caution">
    <text evidence="1">The sequence shown here is derived from an EMBL/GenBank/DDBJ whole genome shotgun (WGS) entry which is preliminary data.</text>
</comment>
<accession>A0AAW1C1F2</accession>
<keyword evidence="2" id="KW-1185">Reference proteome</keyword>
<gene>
    <name evidence="1" type="ORF">NXF25_006234</name>
</gene>